<dbReference type="Pfam" id="PF13385">
    <property type="entry name" value="Laminin_G_3"/>
    <property type="match status" value="1"/>
</dbReference>
<feature type="disulfide bond" evidence="5">
    <location>
        <begin position="180"/>
        <end position="189"/>
    </location>
</feature>
<dbReference type="PROSITE" id="PS00010">
    <property type="entry name" value="ASX_HYDROXYL"/>
    <property type="match status" value="1"/>
</dbReference>
<dbReference type="InterPro" id="IPR000742">
    <property type="entry name" value="EGF"/>
</dbReference>
<feature type="domain" description="EGF-like" evidence="9">
    <location>
        <begin position="272"/>
        <end position="310"/>
    </location>
</feature>
<sequence length="1494" mass="165314">MGTSLGQEVLVSLVRHVPSILAIRRRSRTVGTMETRPCAFVKQVGGEVWLSFNRVLGYTGEFCERRIDGECSTNCKKGVCVPLTTPVNTFEYRCLCDSGYTGTDCSVPLNACQHGGCGQFGTCQNNRTFYDCNCMNDYRGENCLTVVTPCNQEIQTNMTQTCAQGGICVLDRPNQAHCKCPTGLVGSNCSLLVNRCTADSCHHGKCLERFNDIFCHCDEGYYGPRCENTIDPCDYVYQPCGEHGKCEMLTPGYEGTFNCSCRFPWRGNRCEKLDGCVQNKCHEHSRCVNVPSEKGYECICAKGFFGPLCDDPVHYCKYNLCLNNGVCVEDGHEGYRCDCKLGYEGKACQDRVDPCRNSTCYHGGTCVPNVKSGRTYVCECADGFSGQSCEQKTEPCALQSDYCQNGGSCKSVGSMAFCDCPNAYYGPRCEKEKTRDYNMYFTGDNTTQRIISPNFPSSFLKEFTICAWVRYETETTLDDNRIIEAPPFLILGPFNGSEVTSDLITMDNIGATVDRSRLNYTIKENEWHHVCLRSPSAANDKWNVLVDGLIKSTLVHPRVTPTPQRVLILLGGSRDGKKKFVGEISFVQFYHRSLEDIEVSNMAYYCSKWMDFRKGLTIDWSQFSTVERNNKAVLSLYPGICTTSQCLPGRVDCSKIRDSIPPTVIGCPKDIHIISPRRLTEVHWEPNKLADMFTDNVFITDFTYNYGSGDTFSWGIHRVVYIARDSAGNMAECHFDVTVSPNACEKPGRPLNGTVNYESPGSNPSELVAFVKCGNGSMYADEVPAFYTCDSMGRWNRHGFQDSRWSFPDCAEYTSPSQTITGFTLSLGSCLNGSTDSTSKLAQAIDEASKNFGGFCENNDCVGSHQLQTSVLCSANSGSRSKRAVEGNLIRVNFTLFVNNTRKDVRAYIENTVSEVYQNETYEVDAPIFLCSESDFPLLFASQNLYSCVECVAGTYWNGHQCIPCPPDTYQSKTGQRQCIHCPNKTTTGYYKGAKSLGDCYTICDAGDFFNFTTNNCERCDRGSYSSSPGQRICTPCPEGHTTTKWGSTNASDCSSTCEAGKFMKPNGSCAKCARGTYKTEESMRCTPCKLNGLTTASTGSASPNDCNVIDCPFGHYVAKDAHSPVPPGASLSKICLPCPLGTYQEMMNRTDCTKCPAGMTTVTEGSTSPDQCGQPGGCSPSDLHQCAENHSCRYQKDRGYVCMADSIVTMVPETSVAWYVWLIIGLAGAFLACVLLGSFAFLRFKYPNLFSCCESPQLKQMTTTSFYRNNAVTISEPSLSPGDLPSAMPQTEFPVVLQEEVKLEPSTNHTVQSADLDIAPMSDVFNEIYTGLHKLAESGVDETSYRPPSPSLPPTPPSPTYPRPRLTVETKRNRRNRFEFSVQHHDVNTSREMTFDSDDLPSAHRIRFNSSSFRYSVDKVAPFDFETQFPSMSEGRFASQFPSTAGAFDFGFGSGHLEQFEHKRDQASSAIASSFSTMQAHDPVDDDDDDYFG</sequence>
<evidence type="ECO:0000256" key="4">
    <source>
        <dbReference type="ARBA" id="ARBA00023157"/>
    </source>
</evidence>
<feature type="domain" description="EGF-like" evidence="9">
    <location>
        <begin position="67"/>
        <end position="106"/>
    </location>
</feature>
<feature type="domain" description="EGF-like" evidence="9">
    <location>
        <begin position="312"/>
        <end position="349"/>
    </location>
</feature>
<feature type="disulfide bond" evidence="5">
    <location>
        <begin position="217"/>
        <end position="226"/>
    </location>
</feature>
<dbReference type="SUPFAM" id="SSF49899">
    <property type="entry name" value="Concanavalin A-like lectins/glucanases"/>
    <property type="match status" value="1"/>
</dbReference>
<dbReference type="InterPro" id="IPR003410">
    <property type="entry name" value="HYR_dom"/>
</dbReference>
<dbReference type="Pfam" id="PF07699">
    <property type="entry name" value="Ephrin_rec_like"/>
    <property type="match status" value="3"/>
</dbReference>
<keyword evidence="8" id="KW-1133">Transmembrane helix</keyword>
<name>A0A4U8UY38_STECR</name>
<dbReference type="Proteomes" id="UP000298663">
    <property type="component" value="Unassembled WGS sequence"/>
</dbReference>
<dbReference type="InterPro" id="IPR013320">
    <property type="entry name" value="ConA-like_dom_sf"/>
</dbReference>
<dbReference type="InterPro" id="IPR009030">
    <property type="entry name" value="Growth_fac_rcpt_cys_sf"/>
</dbReference>
<dbReference type="InterPro" id="IPR000436">
    <property type="entry name" value="Sushi_SCR_CCP_dom"/>
</dbReference>
<dbReference type="SMART" id="SM00181">
    <property type="entry name" value="EGF"/>
    <property type="match status" value="10"/>
</dbReference>
<evidence type="ECO:0000256" key="7">
    <source>
        <dbReference type="SAM" id="MobiDB-lite"/>
    </source>
</evidence>
<dbReference type="PROSITE" id="PS01186">
    <property type="entry name" value="EGF_2"/>
    <property type="match status" value="6"/>
</dbReference>
<dbReference type="PANTHER" id="PTHR12916">
    <property type="entry name" value="CYTOCHROME C OXIDASE POLYPEPTIDE VIC-2"/>
    <property type="match status" value="1"/>
</dbReference>
<dbReference type="FunFam" id="2.10.50.10:FF:000032">
    <property type="entry name" value="Uncharacterized protein, isoform A"/>
    <property type="match status" value="1"/>
</dbReference>
<evidence type="ECO:0000256" key="5">
    <source>
        <dbReference type="PROSITE-ProRule" id="PRU00076"/>
    </source>
</evidence>
<keyword evidence="4 5" id="KW-1015">Disulfide bond</keyword>
<dbReference type="SUPFAM" id="SSF57196">
    <property type="entry name" value="EGF/Laminin"/>
    <property type="match status" value="6"/>
</dbReference>
<dbReference type="InterPro" id="IPR011641">
    <property type="entry name" value="Tyr-kin_ephrin_A/B_rcpt-like"/>
</dbReference>
<keyword evidence="6" id="KW-0768">Sushi</keyword>
<feature type="domain" description="EGF-like" evidence="9">
    <location>
        <begin position="108"/>
        <end position="144"/>
    </location>
</feature>
<reference evidence="12 13" key="1">
    <citation type="journal article" date="2015" name="Genome Biol.">
        <title>Comparative genomics of Steinernema reveals deeply conserved gene regulatory networks.</title>
        <authorList>
            <person name="Dillman A.R."/>
            <person name="Macchietto M."/>
            <person name="Porter C.F."/>
            <person name="Rogers A."/>
            <person name="Williams B."/>
            <person name="Antoshechkin I."/>
            <person name="Lee M.M."/>
            <person name="Goodwin Z."/>
            <person name="Lu X."/>
            <person name="Lewis E.E."/>
            <person name="Goodrich-Blair H."/>
            <person name="Stock S.P."/>
            <person name="Adams B.J."/>
            <person name="Sternberg P.W."/>
            <person name="Mortazavi A."/>
        </authorList>
    </citation>
    <scope>NUCLEOTIDE SEQUENCE [LARGE SCALE GENOMIC DNA]</scope>
    <source>
        <strain evidence="12 13">ALL</strain>
    </source>
</reference>
<feature type="domain" description="EGF-like" evidence="9">
    <location>
        <begin position="392"/>
        <end position="430"/>
    </location>
</feature>
<reference evidence="12 13" key="2">
    <citation type="journal article" date="2019" name="G3 (Bethesda)">
        <title>Hybrid Assembly of the Genome of the Entomopathogenic Nematode Steinernema carpocapsae Identifies the X-Chromosome.</title>
        <authorList>
            <person name="Serra L."/>
            <person name="Macchietto M."/>
            <person name="Macias-Munoz A."/>
            <person name="McGill C.J."/>
            <person name="Rodriguez I.M."/>
            <person name="Rodriguez B."/>
            <person name="Murad R."/>
            <person name="Mortazavi A."/>
        </authorList>
    </citation>
    <scope>NUCLEOTIDE SEQUENCE [LARGE SCALE GENOMIC DNA]</scope>
    <source>
        <strain evidence="12 13">ALL</strain>
    </source>
</reference>
<dbReference type="GO" id="GO:0005509">
    <property type="term" value="F:calcium ion binding"/>
    <property type="evidence" value="ECO:0007669"/>
    <property type="project" value="InterPro"/>
</dbReference>
<dbReference type="PANTHER" id="PTHR12916:SF4">
    <property type="entry name" value="UNINFLATABLE, ISOFORM C"/>
    <property type="match status" value="1"/>
</dbReference>
<feature type="region of interest" description="Disordered" evidence="7">
    <location>
        <begin position="1340"/>
        <end position="1366"/>
    </location>
</feature>
<evidence type="ECO:0000259" key="9">
    <source>
        <dbReference type="PROSITE" id="PS50026"/>
    </source>
</evidence>
<evidence type="ECO:0000259" key="10">
    <source>
        <dbReference type="PROSITE" id="PS50825"/>
    </source>
</evidence>
<feature type="domain" description="EGF-like" evidence="9">
    <location>
        <begin position="146"/>
        <end position="190"/>
    </location>
</feature>
<keyword evidence="2" id="KW-0732">Signal</keyword>
<comment type="caution">
    <text evidence="12">The sequence shown here is derived from an EMBL/GenBank/DDBJ whole genome shotgun (WGS) entry which is preliminary data.</text>
</comment>
<dbReference type="InterPro" id="IPR001881">
    <property type="entry name" value="EGF-like_Ca-bd_dom"/>
</dbReference>
<dbReference type="SMART" id="SM00179">
    <property type="entry name" value="EGF_CA"/>
    <property type="match status" value="7"/>
</dbReference>
<dbReference type="SUPFAM" id="SSF57184">
    <property type="entry name" value="Growth factor receptor domain"/>
    <property type="match status" value="2"/>
</dbReference>
<feature type="domain" description="EGF-like" evidence="9">
    <location>
        <begin position="229"/>
        <end position="271"/>
    </location>
</feature>
<comment type="caution">
    <text evidence="5">Lacks conserved residue(s) required for the propagation of feature annotation.</text>
</comment>
<gene>
    <name evidence="12" type="ORF">L596_005081</name>
</gene>
<evidence type="ECO:0000256" key="3">
    <source>
        <dbReference type="ARBA" id="ARBA00022737"/>
    </source>
</evidence>
<evidence type="ECO:0000313" key="12">
    <source>
        <dbReference type="EMBL" id="TMS38332.1"/>
    </source>
</evidence>
<keyword evidence="13" id="KW-1185">Reference proteome</keyword>
<keyword evidence="1 5" id="KW-0245">EGF-like domain</keyword>
<dbReference type="EMBL" id="AZBU02000001">
    <property type="protein sequence ID" value="TMS38332.1"/>
    <property type="molecule type" value="Genomic_DNA"/>
</dbReference>
<evidence type="ECO:0000256" key="8">
    <source>
        <dbReference type="SAM" id="Phobius"/>
    </source>
</evidence>
<feature type="disulfide bond" evidence="5">
    <location>
        <begin position="281"/>
        <end position="298"/>
    </location>
</feature>
<dbReference type="InterPro" id="IPR000152">
    <property type="entry name" value="EGF-type_Asp/Asn_hydroxyl_site"/>
</dbReference>
<feature type="disulfide bond" evidence="5">
    <location>
        <begin position="96"/>
        <end position="105"/>
    </location>
</feature>
<dbReference type="Gene3D" id="2.60.120.200">
    <property type="match status" value="1"/>
</dbReference>
<dbReference type="Gene3D" id="2.10.50.10">
    <property type="entry name" value="Tumor Necrosis Factor Receptor, subunit A, domain 2"/>
    <property type="match status" value="4"/>
</dbReference>
<keyword evidence="3" id="KW-0677">Repeat</keyword>
<feature type="domain" description="EGF-like" evidence="9">
    <location>
        <begin position="192"/>
        <end position="227"/>
    </location>
</feature>
<dbReference type="OrthoDB" id="5814741at2759"/>
<evidence type="ECO:0008006" key="14">
    <source>
        <dbReference type="Google" id="ProtNLM"/>
    </source>
</evidence>
<evidence type="ECO:0000256" key="2">
    <source>
        <dbReference type="ARBA" id="ARBA00022729"/>
    </source>
</evidence>
<dbReference type="Pfam" id="PF02494">
    <property type="entry name" value="HYR"/>
    <property type="match status" value="1"/>
</dbReference>
<keyword evidence="8" id="KW-0472">Membrane</keyword>
<keyword evidence="8" id="KW-0812">Transmembrane</keyword>
<feature type="domain" description="Sushi" evidence="11">
    <location>
        <begin position="742"/>
        <end position="812"/>
    </location>
</feature>
<feature type="compositionally biased region" description="Acidic residues" evidence="7">
    <location>
        <begin position="1485"/>
        <end position="1494"/>
    </location>
</feature>
<dbReference type="PROSITE" id="PS50026">
    <property type="entry name" value="EGF_3"/>
    <property type="match status" value="9"/>
</dbReference>
<feature type="disulfide bond" evidence="5">
    <location>
        <begin position="261"/>
        <end position="270"/>
    </location>
</feature>
<evidence type="ECO:0000256" key="6">
    <source>
        <dbReference type="PROSITE-ProRule" id="PRU00302"/>
    </source>
</evidence>
<proteinExistence type="predicted"/>
<dbReference type="Pfam" id="PF00008">
    <property type="entry name" value="EGF"/>
    <property type="match status" value="3"/>
</dbReference>
<feature type="compositionally biased region" description="Pro residues" evidence="7">
    <location>
        <begin position="1348"/>
        <end position="1363"/>
    </location>
</feature>
<feature type="transmembrane region" description="Helical" evidence="8">
    <location>
        <begin position="1219"/>
        <end position="1243"/>
    </location>
</feature>
<protein>
    <recommendedName>
        <fullName evidence="14">Sushi, von Willebrand factor type A, EGF and pentraxin domain-containing protein 1</fullName>
    </recommendedName>
</protein>
<feature type="disulfide bond" evidence="5">
    <location>
        <begin position="134"/>
        <end position="143"/>
    </location>
</feature>
<dbReference type="PROSITE" id="PS00022">
    <property type="entry name" value="EGF_1"/>
    <property type="match status" value="9"/>
</dbReference>
<feature type="domain" description="HYR" evidence="10">
    <location>
        <begin position="657"/>
        <end position="741"/>
    </location>
</feature>
<feature type="disulfide bond" evidence="5">
    <location>
        <begin position="300"/>
        <end position="309"/>
    </location>
</feature>
<dbReference type="PROSITE" id="PS50923">
    <property type="entry name" value="SUSHI"/>
    <property type="match status" value="1"/>
</dbReference>
<dbReference type="CDD" id="cd00054">
    <property type="entry name" value="EGF_CA"/>
    <property type="match status" value="2"/>
</dbReference>
<dbReference type="Gene3D" id="2.10.25.10">
    <property type="entry name" value="Laminin"/>
    <property type="match status" value="7"/>
</dbReference>
<feature type="disulfide bond" evidence="5">
    <location>
        <begin position="339"/>
        <end position="348"/>
    </location>
</feature>
<feature type="disulfide bond" evidence="5">
    <location>
        <begin position="420"/>
        <end position="429"/>
    </location>
</feature>
<feature type="disulfide bond" evidence="5">
    <location>
        <begin position="196"/>
        <end position="206"/>
    </location>
</feature>
<dbReference type="SMART" id="SM01411">
    <property type="entry name" value="Ephrin_rec_like"/>
    <property type="match status" value="4"/>
</dbReference>
<feature type="domain" description="EGF-like" evidence="9">
    <location>
        <begin position="351"/>
        <end position="390"/>
    </location>
</feature>
<organism evidence="12 13">
    <name type="scientific">Steinernema carpocapsae</name>
    <name type="common">Entomopathogenic nematode</name>
    <dbReference type="NCBI Taxonomy" id="34508"/>
    <lineage>
        <taxon>Eukaryota</taxon>
        <taxon>Metazoa</taxon>
        <taxon>Ecdysozoa</taxon>
        <taxon>Nematoda</taxon>
        <taxon>Chromadorea</taxon>
        <taxon>Rhabditida</taxon>
        <taxon>Tylenchina</taxon>
        <taxon>Panagrolaimomorpha</taxon>
        <taxon>Strongyloidoidea</taxon>
        <taxon>Steinernematidae</taxon>
        <taxon>Steinernema</taxon>
    </lineage>
</organism>
<evidence type="ECO:0000256" key="1">
    <source>
        <dbReference type="ARBA" id="ARBA00022536"/>
    </source>
</evidence>
<evidence type="ECO:0000313" key="13">
    <source>
        <dbReference type="Proteomes" id="UP000298663"/>
    </source>
</evidence>
<evidence type="ECO:0000259" key="11">
    <source>
        <dbReference type="PROSITE" id="PS50923"/>
    </source>
</evidence>
<accession>A0A4U8UY38</accession>
<dbReference type="STRING" id="34508.A0A4U8UY38"/>
<feature type="disulfide bond" evidence="5">
    <location>
        <begin position="380"/>
        <end position="389"/>
    </location>
</feature>
<dbReference type="PROSITE" id="PS50825">
    <property type="entry name" value="HYR"/>
    <property type="match status" value="1"/>
</dbReference>
<feature type="region of interest" description="Disordered" evidence="7">
    <location>
        <begin position="1472"/>
        <end position="1494"/>
    </location>
</feature>